<dbReference type="InterPro" id="IPR021615">
    <property type="entry name" value="Omp28"/>
</dbReference>
<evidence type="ECO:0000256" key="1">
    <source>
        <dbReference type="ARBA" id="ARBA00022729"/>
    </source>
</evidence>
<dbReference type="Proteomes" id="UP000516305">
    <property type="component" value="Chromosome"/>
</dbReference>
<dbReference type="InterPro" id="IPR026444">
    <property type="entry name" value="Secre_tail"/>
</dbReference>
<keyword evidence="1" id="KW-0732">Signal</keyword>
<protein>
    <submittedName>
        <fullName evidence="4">Omp28-related outer membrane protein</fullName>
    </submittedName>
</protein>
<evidence type="ECO:0000259" key="3">
    <source>
        <dbReference type="Pfam" id="PF18962"/>
    </source>
</evidence>
<feature type="domain" description="CARDB" evidence="2">
    <location>
        <begin position="150"/>
        <end position="230"/>
    </location>
</feature>
<name>A0A7H0VAW2_9FLAO</name>
<feature type="domain" description="Secretion system C-terminal sorting" evidence="3">
    <location>
        <begin position="455"/>
        <end position="532"/>
    </location>
</feature>
<gene>
    <name evidence="4" type="ORF">H4K34_10760</name>
</gene>
<accession>A0A7H0VAW2</accession>
<reference evidence="4 5" key="1">
    <citation type="submission" date="2020-08" db="EMBL/GenBank/DDBJ databases">
        <title>Croceimicrobium hydrocarbonivorans gen. nov., sp. nov., a novel marine bacterium isolated from a bacterial consortium that degrades polyethylene terephthalate.</title>
        <authorList>
            <person name="Liu R."/>
        </authorList>
    </citation>
    <scope>NUCLEOTIDE SEQUENCE [LARGE SCALE GENOMIC DNA]</scope>
    <source>
        <strain evidence="4 5">A20-9</strain>
    </source>
</reference>
<dbReference type="Pfam" id="PF07705">
    <property type="entry name" value="CARDB"/>
    <property type="match status" value="1"/>
</dbReference>
<proteinExistence type="predicted"/>
<dbReference type="KEGG" id="chyd:H4K34_10760"/>
<dbReference type="Gene3D" id="2.60.120.260">
    <property type="entry name" value="Galactose-binding domain-like"/>
    <property type="match status" value="1"/>
</dbReference>
<organism evidence="4 5">
    <name type="scientific">Croceimicrobium hydrocarbonivorans</name>
    <dbReference type="NCBI Taxonomy" id="2761580"/>
    <lineage>
        <taxon>Bacteria</taxon>
        <taxon>Pseudomonadati</taxon>
        <taxon>Bacteroidota</taxon>
        <taxon>Flavobacteriia</taxon>
        <taxon>Flavobacteriales</taxon>
        <taxon>Owenweeksiaceae</taxon>
        <taxon>Croceimicrobium</taxon>
    </lineage>
</organism>
<dbReference type="Pfam" id="PF18962">
    <property type="entry name" value="Por_Secre_tail"/>
    <property type="match status" value="1"/>
</dbReference>
<evidence type="ECO:0000313" key="4">
    <source>
        <dbReference type="EMBL" id="QNR22860.1"/>
    </source>
</evidence>
<keyword evidence="5" id="KW-1185">Reference proteome</keyword>
<dbReference type="AlphaFoldDB" id="A0A7H0VAW2"/>
<dbReference type="InterPro" id="IPR011635">
    <property type="entry name" value="CARDB"/>
</dbReference>
<dbReference type="EMBL" id="CP060139">
    <property type="protein sequence ID" value="QNR22860.1"/>
    <property type="molecule type" value="Genomic_DNA"/>
</dbReference>
<dbReference type="Pfam" id="PF11551">
    <property type="entry name" value="Omp28"/>
    <property type="match status" value="1"/>
</dbReference>
<evidence type="ECO:0000259" key="2">
    <source>
        <dbReference type="Pfam" id="PF07705"/>
    </source>
</evidence>
<dbReference type="InterPro" id="IPR013783">
    <property type="entry name" value="Ig-like_fold"/>
</dbReference>
<evidence type="ECO:0000313" key="5">
    <source>
        <dbReference type="Proteomes" id="UP000516305"/>
    </source>
</evidence>
<sequence>MNVALEGDIDITSNILTVDVEMYFTANAPSDVNLNVALLQDNVSGPQTGASSNPGQVNPDGTYNHQHMLRTLLTGQWGEVITTTTSGTTVTRQYTYTIPASINGVPVSIGDLEIVAFVAEGQTDIITGAKGPMNYTAPGGAVVADLSSSASAVNNSDYCDPNFTPEMTVMNNGNQAASNFDVSYSINGGTAVSQNVSASLAGGASTTISFPTISLSTGLNLISYEVSTANNSNLYDLSSANNIAVSDPVIVVSPSPFGTFWHEGFESYSLGDDDFSNSYTLNMDGYNFYVVNQSIDPSVTTNLGAYGTSSNSLLFDFFSIANGGSMAVMWEKLDLSSTTNNSIIFDHAYAQYTSENDRLEIKVSTDCGATWNSVFNKAGSALSTRTATTNYYIPSFNDWTTDTIDISSYDGSAELMVQFIGTSNYGNNLFVDNIQFYNNTYVGLNENNLVEAFQLYPNPAQDQFNIDLNLSSDAKVEIKVLDITGRELLQVANSQLSSGETKLNVSVEALPAGTYFIELNVDGTKYTEKLMVN</sequence>
<dbReference type="NCBIfam" id="TIGR04183">
    <property type="entry name" value="Por_Secre_tail"/>
    <property type="match status" value="1"/>
</dbReference>
<dbReference type="Gene3D" id="2.60.40.10">
    <property type="entry name" value="Immunoglobulins"/>
    <property type="match status" value="2"/>
</dbReference>